<accession>A0ABQ3XEJ9</accession>
<organism evidence="3 4">
    <name type="scientific">Actinoplanes couchii</name>
    <dbReference type="NCBI Taxonomy" id="403638"/>
    <lineage>
        <taxon>Bacteria</taxon>
        <taxon>Bacillati</taxon>
        <taxon>Actinomycetota</taxon>
        <taxon>Actinomycetes</taxon>
        <taxon>Micromonosporales</taxon>
        <taxon>Micromonosporaceae</taxon>
        <taxon>Actinoplanes</taxon>
    </lineage>
</organism>
<gene>
    <name evidence="3" type="ORF">Aco03nite_053330</name>
</gene>
<keyword evidence="2" id="KW-1133">Transmembrane helix</keyword>
<evidence type="ECO:0000256" key="1">
    <source>
        <dbReference type="SAM" id="MobiDB-lite"/>
    </source>
</evidence>
<feature type="compositionally biased region" description="Basic and acidic residues" evidence="1">
    <location>
        <begin position="44"/>
        <end position="53"/>
    </location>
</feature>
<keyword evidence="2" id="KW-0472">Membrane</keyword>
<protein>
    <submittedName>
        <fullName evidence="3">Uncharacterized protein</fullName>
    </submittedName>
</protein>
<feature type="transmembrane region" description="Helical" evidence="2">
    <location>
        <begin position="60"/>
        <end position="78"/>
    </location>
</feature>
<evidence type="ECO:0000313" key="4">
    <source>
        <dbReference type="Proteomes" id="UP000612282"/>
    </source>
</evidence>
<name>A0ABQ3XEJ9_9ACTN</name>
<dbReference type="EMBL" id="BOMG01000064">
    <property type="protein sequence ID" value="GID56929.1"/>
    <property type="molecule type" value="Genomic_DNA"/>
</dbReference>
<feature type="region of interest" description="Disordered" evidence="1">
    <location>
        <begin position="1"/>
        <end position="54"/>
    </location>
</feature>
<evidence type="ECO:0000313" key="3">
    <source>
        <dbReference type="EMBL" id="GID56929.1"/>
    </source>
</evidence>
<dbReference type="RefSeq" id="WP_203798985.1">
    <property type="nucleotide sequence ID" value="NZ_BAAAQE010000094.1"/>
</dbReference>
<evidence type="ECO:0000256" key="2">
    <source>
        <dbReference type="SAM" id="Phobius"/>
    </source>
</evidence>
<keyword evidence="2" id="KW-0812">Transmembrane</keyword>
<comment type="caution">
    <text evidence="3">The sequence shown here is derived from an EMBL/GenBank/DDBJ whole genome shotgun (WGS) entry which is preliminary data.</text>
</comment>
<sequence length="102" mass="11190">MTYTSDPVGREHLADDTEQTPFDVEVDDTAPAPRRRVRQALSGTRDRVADVSRRPAVRRTVPPAVIAAALLGATLVVVQRRRAAAARQVIPSGPAAWLRRLR</sequence>
<reference evidence="3 4" key="1">
    <citation type="submission" date="2021-01" db="EMBL/GenBank/DDBJ databases">
        <title>Whole genome shotgun sequence of Actinoplanes couchii NBRC 106145.</title>
        <authorList>
            <person name="Komaki H."/>
            <person name="Tamura T."/>
        </authorList>
    </citation>
    <scope>NUCLEOTIDE SEQUENCE [LARGE SCALE GENOMIC DNA]</scope>
    <source>
        <strain evidence="3 4">NBRC 106145</strain>
    </source>
</reference>
<dbReference type="Proteomes" id="UP000612282">
    <property type="component" value="Unassembled WGS sequence"/>
</dbReference>
<keyword evidence="4" id="KW-1185">Reference proteome</keyword>
<proteinExistence type="predicted"/>